<organism evidence="2 3">
    <name type="scientific">Stachybotrys elegans</name>
    <dbReference type="NCBI Taxonomy" id="80388"/>
    <lineage>
        <taxon>Eukaryota</taxon>
        <taxon>Fungi</taxon>
        <taxon>Dikarya</taxon>
        <taxon>Ascomycota</taxon>
        <taxon>Pezizomycotina</taxon>
        <taxon>Sordariomycetes</taxon>
        <taxon>Hypocreomycetidae</taxon>
        <taxon>Hypocreales</taxon>
        <taxon>Stachybotryaceae</taxon>
        <taxon>Stachybotrys</taxon>
    </lineage>
</organism>
<feature type="compositionally biased region" description="Low complexity" evidence="1">
    <location>
        <begin position="189"/>
        <end position="201"/>
    </location>
</feature>
<evidence type="ECO:0000313" key="3">
    <source>
        <dbReference type="Proteomes" id="UP000813444"/>
    </source>
</evidence>
<comment type="caution">
    <text evidence="2">The sequence shown here is derived from an EMBL/GenBank/DDBJ whole genome shotgun (WGS) entry which is preliminary data.</text>
</comment>
<evidence type="ECO:0000313" key="2">
    <source>
        <dbReference type="EMBL" id="KAH7316534.1"/>
    </source>
</evidence>
<feature type="compositionally biased region" description="Polar residues" evidence="1">
    <location>
        <begin position="133"/>
        <end position="143"/>
    </location>
</feature>
<accession>A0A8K0SSU1</accession>
<feature type="compositionally biased region" description="Basic and acidic residues" evidence="1">
    <location>
        <begin position="491"/>
        <end position="506"/>
    </location>
</feature>
<feature type="region of interest" description="Disordered" evidence="1">
    <location>
        <begin position="91"/>
        <end position="402"/>
    </location>
</feature>
<dbReference type="AlphaFoldDB" id="A0A8K0SSU1"/>
<keyword evidence="3" id="KW-1185">Reference proteome</keyword>
<dbReference type="OrthoDB" id="5424234at2759"/>
<gene>
    <name evidence="2" type="ORF">B0I35DRAFT_479368</name>
</gene>
<feature type="compositionally biased region" description="Low complexity" evidence="1">
    <location>
        <begin position="333"/>
        <end position="350"/>
    </location>
</feature>
<feature type="region of interest" description="Disordered" evidence="1">
    <location>
        <begin position="449"/>
        <end position="506"/>
    </location>
</feature>
<evidence type="ECO:0000256" key="1">
    <source>
        <dbReference type="SAM" id="MobiDB-lite"/>
    </source>
</evidence>
<protein>
    <recommendedName>
        <fullName evidence="4">Nitrogen regulatory protein areA GATA-like domain-containing protein</fullName>
    </recommendedName>
</protein>
<feature type="compositionally biased region" description="Polar residues" evidence="1">
    <location>
        <begin position="271"/>
        <end position="292"/>
    </location>
</feature>
<feature type="compositionally biased region" description="Polar residues" evidence="1">
    <location>
        <begin position="389"/>
        <end position="402"/>
    </location>
</feature>
<feature type="compositionally biased region" description="Polar residues" evidence="1">
    <location>
        <begin position="353"/>
        <end position="377"/>
    </location>
</feature>
<sequence>MDPNISMLLPKGIVVNTKNIYKEVADFPIVPADKVWKYWHVYTTTNKKLKDPTARRLENFWWHVWGSDRRRLSGRILARIYEDISDGPTFVPLRGPPNRWEGPEVSSLVRPAKEPQENEKKQWQESKEPSPPRKTNGTSLRTLSSSASKPPPPHPILKKARGPSSSGPRPTARFVSPHESADEDEKASEASSGSTATAGSEIRAPPVSPAKKKQVPATRKFVVSSTANKRRPLLPRRPSSQSSTNSANSGVSAVSTASAASDVNFREAVSSVGSRSSLNQNTVPHVSESTSRAAPRPGKSPSAERFRLSAKAAGKRPAFQRRATSDAKLETGSQSSLSPSESSLAARSPAGQLHQTRSLLHLSAQNNHESPDDSVSGSAIPETPPMMIRSQSLGGYGQPSDSSVAIARKQGLFTGATASMTTAQAQGTIIEQSGTGSLPVSHHMGRIDMNEEISRQPSTSSLLDSRMTPTQPSPATSMPLARTRSQLTLLLEREKSRSSEKSWIKK</sequence>
<dbReference type="Proteomes" id="UP000813444">
    <property type="component" value="Unassembled WGS sequence"/>
</dbReference>
<name>A0A8K0SSU1_9HYPO</name>
<dbReference type="EMBL" id="JAGPNK010000008">
    <property type="protein sequence ID" value="KAH7316534.1"/>
    <property type="molecule type" value="Genomic_DNA"/>
</dbReference>
<feature type="compositionally biased region" description="Polar residues" evidence="1">
    <location>
        <begin position="455"/>
        <end position="476"/>
    </location>
</feature>
<evidence type="ECO:0008006" key="4">
    <source>
        <dbReference type="Google" id="ProtNLM"/>
    </source>
</evidence>
<feature type="compositionally biased region" description="Low complexity" evidence="1">
    <location>
        <begin position="236"/>
        <end position="261"/>
    </location>
</feature>
<reference evidence="2" key="1">
    <citation type="journal article" date="2021" name="Nat. Commun.">
        <title>Genetic determinants of endophytism in the Arabidopsis root mycobiome.</title>
        <authorList>
            <person name="Mesny F."/>
            <person name="Miyauchi S."/>
            <person name="Thiergart T."/>
            <person name="Pickel B."/>
            <person name="Atanasova L."/>
            <person name="Karlsson M."/>
            <person name="Huettel B."/>
            <person name="Barry K.W."/>
            <person name="Haridas S."/>
            <person name="Chen C."/>
            <person name="Bauer D."/>
            <person name="Andreopoulos W."/>
            <person name="Pangilinan J."/>
            <person name="LaButti K."/>
            <person name="Riley R."/>
            <person name="Lipzen A."/>
            <person name="Clum A."/>
            <person name="Drula E."/>
            <person name="Henrissat B."/>
            <person name="Kohler A."/>
            <person name="Grigoriev I.V."/>
            <person name="Martin F.M."/>
            <person name="Hacquard S."/>
        </authorList>
    </citation>
    <scope>NUCLEOTIDE SEQUENCE</scope>
    <source>
        <strain evidence="2">MPI-CAGE-CH-0235</strain>
    </source>
</reference>
<proteinExistence type="predicted"/>
<feature type="compositionally biased region" description="Basic and acidic residues" evidence="1">
    <location>
        <begin position="111"/>
        <end position="131"/>
    </location>
</feature>